<dbReference type="Pfam" id="PF00072">
    <property type="entry name" value="Response_reg"/>
    <property type="match status" value="1"/>
</dbReference>
<dbReference type="SMART" id="SM00448">
    <property type="entry name" value="REC"/>
    <property type="match status" value="1"/>
</dbReference>
<dbReference type="Proteomes" id="UP000679220">
    <property type="component" value="Unassembled WGS sequence"/>
</dbReference>
<protein>
    <submittedName>
        <fullName evidence="4">Response regulator transcription factor</fullName>
    </submittedName>
</protein>
<keyword evidence="1" id="KW-0597">Phosphoprotein</keyword>
<dbReference type="GO" id="GO:0003677">
    <property type="term" value="F:DNA binding"/>
    <property type="evidence" value="ECO:0007669"/>
    <property type="project" value="InterPro"/>
</dbReference>
<dbReference type="PANTHER" id="PTHR37299:SF1">
    <property type="entry name" value="STAGE 0 SPORULATION PROTEIN A HOMOLOG"/>
    <property type="match status" value="1"/>
</dbReference>
<evidence type="ECO:0000259" key="3">
    <source>
        <dbReference type="PROSITE" id="PS50930"/>
    </source>
</evidence>
<feature type="modified residue" description="4-aspartylphosphate" evidence="1">
    <location>
        <position position="59"/>
    </location>
</feature>
<sequence>MTYPMSYKALIIDDEPPARSIIRAYLKKHTAIEVVGECANGFEAMKAIKDKQPHMLFLDIQMPKITGLELLEVIDEPVQVIFSTAYDQYALKAFELNAVDYLLKPFDENRFDAAVEKVLQKIQSGDMSNQPQVEQLKENDSAALERIVVKKGTQLEVIDLDKLLYIEAQEDYVMIYTEAGHYLKSKTMKYFELHLPSDRFLRIHRSYIVNTTKIKGLEPYDKDTYLAILNPDCKLKVSRTGYKKLKEVMDF</sequence>
<reference evidence="4" key="1">
    <citation type="journal article" date="2018" name="Int. J. Syst. Evol. Microbiol.">
        <title>Carboxylicivirga sediminis sp. nov., isolated from coastal sediment.</title>
        <authorList>
            <person name="Wang F.Q."/>
            <person name="Ren L.H."/>
            <person name="Zou R.J."/>
            <person name="Sun Y.Z."/>
            <person name="Liu X.J."/>
            <person name="Jiang F."/>
            <person name="Liu L.J."/>
        </authorList>
    </citation>
    <scope>NUCLEOTIDE SEQUENCE</scope>
    <source>
        <strain evidence="4">JR1</strain>
    </source>
</reference>
<feature type="domain" description="HTH LytTR-type" evidence="3">
    <location>
        <begin position="147"/>
        <end position="251"/>
    </location>
</feature>
<dbReference type="InterPro" id="IPR001789">
    <property type="entry name" value="Sig_transdc_resp-reg_receiver"/>
</dbReference>
<evidence type="ECO:0000259" key="2">
    <source>
        <dbReference type="PROSITE" id="PS50110"/>
    </source>
</evidence>
<dbReference type="InterPro" id="IPR046947">
    <property type="entry name" value="LytR-like"/>
</dbReference>
<accession>A0A941FAN8</accession>
<evidence type="ECO:0000313" key="5">
    <source>
        <dbReference type="Proteomes" id="UP000679220"/>
    </source>
</evidence>
<dbReference type="SMART" id="SM00850">
    <property type="entry name" value="LytTR"/>
    <property type="match status" value="1"/>
</dbReference>
<evidence type="ECO:0000256" key="1">
    <source>
        <dbReference type="PROSITE-ProRule" id="PRU00169"/>
    </source>
</evidence>
<dbReference type="PROSITE" id="PS50110">
    <property type="entry name" value="RESPONSE_REGULATORY"/>
    <property type="match status" value="1"/>
</dbReference>
<dbReference type="InterPro" id="IPR007492">
    <property type="entry name" value="LytTR_DNA-bd_dom"/>
</dbReference>
<dbReference type="InterPro" id="IPR011006">
    <property type="entry name" value="CheY-like_superfamily"/>
</dbReference>
<dbReference type="Pfam" id="PF04397">
    <property type="entry name" value="LytTR"/>
    <property type="match status" value="1"/>
</dbReference>
<dbReference type="Gene3D" id="3.40.50.2300">
    <property type="match status" value="1"/>
</dbReference>
<feature type="domain" description="Response regulatory" evidence="2">
    <location>
        <begin position="8"/>
        <end position="119"/>
    </location>
</feature>
<dbReference type="PROSITE" id="PS50930">
    <property type="entry name" value="HTH_LYTTR"/>
    <property type="match status" value="1"/>
</dbReference>
<reference evidence="4" key="2">
    <citation type="submission" date="2021-04" db="EMBL/GenBank/DDBJ databases">
        <authorList>
            <person name="Zhang T."/>
            <person name="Zhang Y."/>
            <person name="Lu D."/>
            <person name="Zuo D."/>
            <person name="Du Z."/>
        </authorList>
    </citation>
    <scope>NUCLEOTIDE SEQUENCE</scope>
    <source>
        <strain evidence="4">JR1</strain>
    </source>
</reference>
<dbReference type="EMBL" id="JAGTAR010000056">
    <property type="protein sequence ID" value="MBR8538238.1"/>
    <property type="molecule type" value="Genomic_DNA"/>
</dbReference>
<name>A0A941FAN8_9BACT</name>
<organism evidence="4 5">
    <name type="scientific">Carboxylicivirga sediminis</name>
    <dbReference type="NCBI Taxonomy" id="2006564"/>
    <lineage>
        <taxon>Bacteria</taxon>
        <taxon>Pseudomonadati</taxon>
        <taxon>Bacteroidota</taxon>
        <taxon>Bacteroidia</taxon>
        <taxon>Marinilabiliales</taxon>
        <taxon>Marinilabiliaceae</taxon>
        <taxon>Carboxylicivirga</taxon>
    </lineage>
</organism>
<comment type="caution">
    <text evidence="4">The sequence shown here is derived from an EMBL/GenBank/DDBJ whole genome shotgun (WGS) entry which is preliminary data.</text>
</comment>
<dbReference type="Gene3D" id="2.40.50.1020">
    <property type="entry name" value="LytTr DNA-binding domain"/>
    <property type="match status" value="1"/>
</dbReference>
<keyword evidence="5" id="KW-1185">Reference proteome</keyword>
<evidence type="ECO:0000313" key="4">
    <source>
        <dbReference type="EMBL" id="MBR8538238.1"/>
    </source>
</evidence>
<proteinExistence type="predicted"/>
<dbReference type="SUPFAM" id="SSF52172">
    <property type="entry name" value="CheY-like"/>
    <property type="match status" value="1"/>
</dbReference>
<dbReference type="GO" id="GO:0000156">
    <property type="term" value="F:phosphorelay response regulator activity"/>
    <property type="evidence" value="ECO:0007669"/>
    <property type="project" value="InterPro"/>
</dbReference>
<dbReference type="AlphaFoldDB" id="A0A941FAN8"/>
<dbReference type="FunFam" id="3.40.50.2300:FF:000051">
    <property type="entry name" value="Two-component response regulator yehT"/>
    <property type="match status" value="1"/>
</dbReference>
<gene>
    <name evidence="4" type="ORF">KDU71_21885</name>
</gene>
<dbReference type="PANTHER" id="PTHR37299">
    <property type="entry name" value="TRANSCRIPTIONAL REGULATOR-RELATED"/>
    <property type="match status" value="1"/>
</dbReference>